<evidence type="ECO:0000313" key="1">
    <source>
        <dbReference type="EMBL" id="TLG71267.1"/>
    </source>
</evidence>
<dbReference type="RefSeq" id="WP_138192337.1">
    <property type="nucleotide sequence ID" value="NZ_VBWP01000013.1"/>
</dbReference>
<evidence type="ECO:0000313" key="2">
    <source>
        <dbReference type="Proteomes" id="UP000306912"/>
    </source>
</evidence>
<reference evidence="1 2" key="1">
    <citation type="submission" date="2019-05" db="EMBL/GenBank/DDBJ databases">
        <title>Culicoidintestinum kansasii gen. nov., sp. nov. from the gastrointestinal tract of the biting midge, Culicoides sonorensis.</title>
        <authorList>
            <person name="Neupane S."/>
            <person name="Ghosh A."/>
            <person name="Gunther S."/>
            <person name="Martin K."/>
            <person name="Zurek L."/>
        </authorList>
    </citation>
    <scope>NUCLEOTIDE SEQUENCE [LARGE SCALE GENOMIC DNA]</scope>
    <source>
        <strain evidence="1 2">CS-1</strain>
    </source>
</reference>
<dbReference type="InParanoid" id="A0A5R8Q877"/>
<sequence>MKIKLVFFYETTEGINRNEPAKIEGIDHMTIADLEAHLEGGLLDIVVRRLGNQGEFVRLIDEEEYLYRKSKIEGKLN</sequence>
<dbReference type="AlphaFoldDB" id="A0A5R8Q877"/>
<comment type="caution">
    <text evidence="1">The sequence shown here is derived from an EMBL/GenBank/DDBJ whole genome shotgun (WGS) entry which is preliminary data.</text>
</comment>
<dbReference type="EMBL" id="VBWP01000013">
    <property type="protein sequence ID" value="TLG71267.1"/>
    <property type="molecule type" value="Genomic_DNA"/>
</dbReference>
<organism evidence="1 2">
    <name type="scientific">Culicoidibacter larvae</name>
    <dbReference type="NCBI Taxonomy" id="2579976"/>
    <lineage>
        <taxon>Bacteria</taxon>
        <taxon>Bacillati</taxon>
        <taxon>Bacillota</taxon>
        <taxon>Culicoidibacteria</taxon>
        <taxon>Culicoidibacterales</taxon>
        <taxon>Culicoidibacteraceae</taxon>
        <taxon>Culicoidibacter</taxon>
    </lineage>
</organism>
<gene>
    <name evidence="1" type="ORF">FEZ08_10990</name>
</gene>
<dbReference type="Proteomes" id="UP000306912">
    <property type="component" value="Unassembled WGS sequence"/>
</dbReference>
<keyword evidence="2" id="KW-1185">Reference proteome</keyword>
<name>A0A5R8Q877_9FIRM</name>
<proteinExistence type="predicted"/>
<accession>A0A5R8Q877</accession>
<protein>
    <submittedName>
        <fullName evidence="1">Uncharacterized protein</fullName>
    </submittedName>
</protein>